<keyword evidence="7" id="KW-0333">Golgi apparatus</keyword>
<evidence type="ECO:0000256" key="8">
    <source>
        <dbReference type="ARBA" id="ARBA00023128"/>
    </source>
</evidence>
<evidence type="ECO:0000256" key="4">
    <source>
        <dbReference type="ARBA" id="ARBA00004555"/>
    </source>
</evidence>
<evidence type="ECO:0000256" key="5">
    <source>
        <dbReference type="ARBA" id="ARBA00022692"/>
    </source>
</evidence>
<reference evidence="12" key="2">
    <citation type="submission" date="2020-10" db="UniProtKB">
        <authorList>
            <consortium name="WormBaseParasite"/>
        </authorList>
    </citation>
    <scope>IDENTIFICATION</scope>
</reference>
<evidence type="ECO:0000256" key="2">
    <source>
        <dbReference type="ARBA" id="ARBA00004167"/>
    </source>
</evidence>
<organism evidence="11 12">
    <name type="scientific">Panagrellus redivivus</name>
    <name type="common">Microworm</name>
    <dbReference type="NCBI Taxonomy" id="6233"/>
    <lineage>
        <taxon>Eukaryota</taxon>
        <taxon>Metazoa</taxon>
        <taxon>Ecdysozoa</taxon>
        <taxon>Nematoda</taxon>
        <taxon>Chromadorea</taxon>
        <taxon>Rhabditida</taxon>
        <taxon>Tylenchina</taxon>
        <taxon>Panagrolaimomorpha</taxon>
        <taxon>Panagrolaimoidea</taxon>
        <taxon>Panagrolaimidae</taxon>
        <taxon>Panagrellus</taxon>
    </lineage>
</organism>
<accession>A0A7E4ZUN2</accession>
<evidence type="ECO:0000256" key="10">
    <source>
        <dbReference type="SAM" id="Phobius"/>
    </source>
</evidence>
<evidence type="ECO:0000256" key="9">
    <source>
        <dbReference type="ARBA" id="ARBA00023136"/>
    </source>
</evidence>
<keyword evidence="9 10" id="KW-0472">Membrane</keyword>
<comment type="function">
    <text evidence="1">General regulator of phagocytosis. Required to uptake Gram negative bacterium by macrophages.</text>
</comment>
<proteinExistence type="predicted"/>
<feature type="transmembrane region" description="Helical" evidence="10">
    <location>
        <begin position="12"/>
        <end position="33"/>
    </location>
</feature>
<comment type="subcellular location">
    <subcellularLocation>
        <location evidence="4">Golgi apparatus</location>
    </subcellularLocation>
    <subcellularLocation>
        <location evidence="2">Membrane</location>
        <topology evidence="2">Single-pass membrane protein</topology>
    </subcellularLocation>
    <subcellularLocation>
        <location evidence="3">Mitochondrion</location>
    </subcellularLocation>
</comment>
<dbReference type="GO" id="GO:0005739">
    <property type="term" value="C:mitochondrion"/>
    <property type="evidence" value="ECO:0007669"/>
    <property type="project" value="UniProtKB-SubCell"/>
</dbReference>
<dbReference type="GO" id="GO:0005794">
    <property type="term" value="C:Golgi apparatus"/>
    <property type="evidence" value="ECO:0007669"/>
    <property type="project" value="UniProtKB-SubCell"/>
</dbReference>
<dbReference type="Pfam" id="PF07406">
    <property type="entry name" value="NICE-3"/>
    <property type="match status" value="1"/>
</dbReference>
<evidence type="ECO:0000256" key="1">
    <source>
        <dbReference type="ARBA" id="ARBA00002620"/>
    </source>
</evidence>
<dbReference type="AlphaFoldDB" id="A0A7E4ZUN2"/>
<keyword evidence="8" id="KW-0496">Mitochondrion</keyword>
<dbReference type="WBParaSite" id="Pan_g18528.t1">
    <property type="protein sequence ID" value="Pan_g18528.t1"/>
    <property type="gene ID" value="Pan_g18528"/>
</dbReference>
<dbReference type="Proteomes" id="UP000492821">
    <property type="component" value="Unassembled WGS sequence"/>
</dbReference>
<keyword evidence="11" id="KW-1185">Reference proteome</keyword>
<keyword evidence="5 10" id="KW-0812">Transmembrane</keyword>
<evidence type="ECO:0000256" key="3">
    <source>
        <dbReference type="ARBA" id="ARBA00004173"/>
    </source>
</evidence>
<dbReference type="PANTHER" id="PTHR21425">
    <property type="entry name" value="NICE-3"/>
    <property type="match status" value="1"/>
</dbReference>
<evidence type="ECO:0000256" key="7">
    <source>
        <dbReference type="ARBA" id="ARBA00023034"/>
    </source>
</evidence>
<evidence type="ECO:0000313" key="12">
    <source>
        <dbReference type="WBParaSite" id="Pan_g18528.t1"/>
    </source>
</evidence>
<keyword evidence="6 10" id="KW-1133">Transmembrane helix</keyword>
<evidence type="ECO:0000313" key="11">
    <source>
        <dbReference type="Proteomes" id="UP000492821"/>
    </source>
</evidence>
<dbReference type="PANTHER" id="PTHR21425:SF2">
    <property type="entry name" value="PROTEIN C1ORF43"/>
    <property type="match status" value="1"/>
</dbReference>
<dbReference type="GO" id="GO:0016020">
    <property type="term" value="C:membrane"/>
    <property type="evidence" value="ECO:0007669"/>
    <property type="project" value="UniProtKB-SubCell"/>
</dbReference>
<evidence type="ECO:0000256" key="6">
    <source>
        <dbReference type="ARBA" id="ARBA00022989"/>
    </source>
</evidence>
<dbReference type="InterPro" id="IPR010876">
    <property type="entry name" value="C1orf43"/>
</dbReference>
<protein>
    <submittedName>
        <fullName evidence="12">PXA domain-containing protein</fullName>
    </submittedName>
</protein>
<name>A0A7E4ZUN2_PANRE</name>
<reference evidence="11" key="1">
    <citation type="journal article" date="2013" name="Genetics">
        <title>The draft genome and transcriptome of Panagrellus redivivus are shaped by the harsh demands of a free-living lifestyle.</title>
        <authorList>
            <person name="Srinivasan J."/>
            <person name="Dillman A.R."/>
            <person name="Macchietto M.G."/>
            <person name="Heikkinen L."/>
            <person name="Lakso M."/>
            <person name="Fracchia K.M."/>
            <person name="Antoshechkin I."/>
            <person name="Mortazavi A."/>
            <person name="Wong G."/>
            <person name="Sternberg P.W."/>
        </authorList>
    </citation>
    <scope>NUCLEOTIDE SEQUENCE [LARGE SCALE GENOMIC DNA]</scope>
    <source>
        <strain evidence="11">MT8872</strain>
    </source>
</reference>
<sequence length="239" mass="26949">MPSSLTVSLGGYTIVFALAAFILILITFGIFIFRQIQRTRLNSLRREISLTIAPDVSKKVRAQIMANIENVSALRNSLFPRFTDCNMISEHANQPYVQRMIGFDEIISGIDRQLEKIHPNLARRPGQSTYAYLLHIRSIGNFNDLSDHFIERISLLHEICRFRPTVPFGDAELEEVRSLLAEFAKILTRHQELLDAAVSSQAIDEPRGPRSRAKRVGSNISLSNLAADIVPLLTVKSHK</sequence>